<accession>A0A4Z2GA94</accession>
<feature type="domain" description="TEA" evidence="1">
    <location>
        <begin position="26"/>
        <end position="56"/>
    </location>
</feature>
<sequence length="67" mass="7519">MDVLQDWAPFGPRPVPCLCRVRSQDRMAAASTCSGRNELIARYIKLRTGKTRTRKQKKASTLLSDAP</sequence>
<reference evidence="2 3" key="1">
    <citation type="submission" date="2019-03" db="EMBL/GenBank/DDBJ databases">
        <title>First draft genome of Liparis tanakae, snailfish: a comprehensive survey of snailfish specific genes.</title>
        <authorList>
            <person name="Kim W."/>
            <person name="Song I."/>
            <person name="Jeong J.-H."/>
            <person name="Kim D."/>
            <person name="Kim S."/>
            <person name="Ryu S."/>
            <person name="Song J.Y."/>
            <person name="Lee S.K."/>
        </authorList>
    </citation>
    <scope>NUCLEOTIDE SEQUENCE [LARGE SCALE GENOMIC DNA]</scope>
    <source>
        <tissue evidence="2">Muscle</tissue>
    </source>
</reference>
<keyword evidence="3" id="KW-1185">Reference proteome</keyword>
<dbReference type="InterPro" id="IPR038096">
    <property type="entry name" value="TEA/ATTS_sf"/>
</dbReference>
<comment type="caution">
    <text evidence="2">The sequence shown here is derived from an EMBL/GenBank/DDBJ whole genome shotgun (WGS) entry which is preliminary data.</text>
</comment>
<evidence type="ECO:0000313" key="2">
    <source>
        <dbReference type="EMBL" id="TNN49863.1"/>
    </source>
</evidence>
<dbReference type="PRINTS" id="PR00065">
    <property type="entry name" value="TEADOMAIN"/>
</dbReference>
<dbReference type="Pfam" id="PF01285">
    <property type="entry name" value="TEA"/>
    <property type="match status" value="1"/>
</dbReference>
<organism evidence="2 3">
    <name type="scientific">Liparis tanakae</name>
    <name type="common">Tanaka's snailfish</name>
    <dbReference type="NCBI Taxonomy" id="230148"/>
    <lineage>
        <taxon>Eukaryota</taxon>
        <taxon>Metazoa</taxon>
        <taxon>Chordata</taxon>
        <taxon>Craniata</taxon>
        <taxon>Vertebrata</taxon>
        <taxon>Euteleostomi</taxon>
        <taxon>Actinopterygii</taxon>
        <taxon>Neopterygii</taxon>
        <taxon>Teleostei</taxon>
        <taxon>Neoteleostei</taxon>
        <taxon>Acanthomorphata</taxon>
        <taxon>Eupercaria</taxon>
        <taxon>Perciformes</taxon>
        <taxon>Cottioidei</taxon>
        <taxon>Cottales</taxon>
        <taxon>Liparidae</taxon>
        <taxon>Liparis</taxon>
    </lineage>
</organism>
<proteinExistence type="predicted"/>
<dbReference type="Gene3D" id="6.10.20.40">
    <property type="entry name" value="TEA/ATTS domain"/>
    <property type="match status" value="1"/>
</dbReference>
<evidence type="ECO:0000259" key="1">
    <source>
        <dbReference type="Pfam" id="PF01285"/>
    </source>
</evidence>
<dbReference type="EMBL" id="SRLO01000639">
    <property type="protein sequence ID" value="TNN49863.1"/>
    <property type="molecule type" value="Genomic_DNA"/>
</dbReference>
<dbReference type="InterPro" id="IPR000818">
    <property type="entry name" value="TEA/ATTS_dom"/>
</dbReference>
<dbReference type="Proteomes" id="UP000314294">
    <property type="component" value="Unassembled WGS sequence"/>
</dbReference>
<evidence type="ECO:0000313" key="3">
    <source>
        <dbReference type="Proteomes" id="UP000314294"/>
    </source>
</evidence>
<protein>
    <submittedName>
        <fullName evidence="2">Transcriptional enhancer factor TEF-3</fullName>
    </submittedName>
</protein>
<name>A0A4Z2GA94_9TELE</name>
<gene>
    <name evidence="2" type="primary">TEAD4_2</name>
    <name evidence="2" type="ORF">EYF80_039956</name>
</gene>
<dbReference type="AlphaFoldDB" id="A0A4Z2GA94"/>
<dbReference type="GO" id="GO:0003700">
    <property type="term" value="F:DNA-binding transcription factor activity"/>
    <property type="evidence" value="ECO:0007669"/>
    <property type="project" value="InterPro"/>
</dbReference>